<reference evidence="2 3" key="1">
    <citation type="submission" date="2020-04" db="EMBL/GenBank/DDBJ databases">
        <authorList>
            <person name="De Canck E."/>
        </authorList>
    </citation>
    <scope>NUCLEOTIDE SEQUENCE [LARGE SCALE GENOMIC DNA]</scope>
    <source>
        <strain evidence="2 3">LMG 6000</strain>
    </source>
</reference>
<dbReference type="SUPFAM" id="SSF102588">
    <property type="entry name" value="LmbE-like"/>
    <property type="match status" value="1"/>
</dbReference>
<gene>
    <name evidence="2" type="ORF">LMG6000_03526</name>
</gene>
<keyword evidence="3" id="KW-1185">Reference proteome</keyword>
<feature type="region of interest" description="Disordered" evidence="1">
    <location>
        <begin position="1"/>
        <end position="20"/>
    </location>
</feature>
<organism evidence="2 3">
    <name type="scientific">Achromobacter insolitus</name>
    <dbReference type="NCBI Taxonomy" id="217204"/>
    <lineage>
        <taxon>Bacteria</taxon>
        <taxon>Pseudomonadati</taxon>
        <taxon>Pseudomonadota</taxon>
        <taxon>Betaproteobacteria</taxon>
        <taxon>Burkholderiales</taxon>
        <taxon>Alcaligenaceae</taxon>
        <taxon>Achromobacter</taxon>
    </lineage>
</organism>
<dbReference type="InterPro" id="IPR024078">
    <property type="entry name" value="LmbE-like_dom_sf"/>
</dbReference>
<accession>A0A6S7FCK4</accession>
<feature type="compositionally biased region" description="Low complexity" evidence="1">
    <location>
        <begin position="1"/>
        <end position="13"/>
    </location>
</feature>
<proteinExistence type="predicted"/>
<sequence>MSVISSPHSSSGPDSRRPPGPLVVVAPHLDDAVFSCGGLLGAHPGSIVVTVYTGLPECPDTSTDWDRRCGFASAAEALERRQAEDHWALQLTASTGLCLDFIDAQYRQGAPESLPRLADSLLHVLAGVSAGRVALPLGLFHDDHLNVSDAGLRVGRICPGISWFLYEDVPYRARAGAVQARLDQLRGRGIATTPVQLESNLANKPEAILAYASQLRGLGGMPATAQQAEGYWRIDGWSA</sequence>
<evidence type="ECO:0000313" key="3">
    <source>
        <dbReference type="Proteomes" id="UP000494183"/>
    </source>
</evidence>
<protein>
    <recommendedName>
        <fullName evidence="4">PIG-L family deacetylase</fullName>
    </recommendedName>
</protein>
<dbReference type="Gene3D" id="3.40.50.10320">
    <property type="entry name" value="LmbE-like"/>
    <property type="match status" value="1"/>
</dbReference>
<evidence type="ECO:0008006" key="4">
    <source>
        <dbReference type="Google" id="ProtNLM"/>
    </source>
</evidence>
<dbReference type="EMBL" id="CADILH010000005">
    <property type="protein sequence ID" value="CAB3934008.1"/>
    <property type="molecule type" value="Genomic_DNA"/>
</dbReference>
<evidence type="ECO:0000313" key="2">
    <source>
        <dbReference type="EMBL" id="CAB3934008.1"/>
    </source>
</evidence>
<evidence type="ECO:0000256" key="1">
    <source>
        <dbReference type="SAM" id="MobiDB-lite"/>
    </source>
</evidence>
<dbReference type="AlphaFoldDB" id="A0A6S7FCK4"/>
<name>A0A6S7FCK4_9BURK</name>
<dbReference type="Proteomes" id="UP000494183">
    <property type="component" value="Unassembled WGS sequence"/>
</dbReference>